<dbReference type="AlphaFoldDB" id="A0A090F240"/>
<dbReference type="EMBL" id="CCNB01000014">
    <property type="protein sequence ID" value="CDX37927.1"/>
    <property type="molecule type" value="Genomic_DNA"/>
</dbReference>
<accession>A0A090F240</accession>
<evidence type="ECO:0000313" key="3">
    <source>
        <dbReference type="Proteomes" id="UP000046373"/>
    </source>
</evidence>
<protein>
    <submittedName>
        <fullName evidence="2">Uncharacterized protein</fullName>
    </submittedName>
</protein>
<evidence type="ECO:0000313" key="2">
    <source>
        <dbReference type="EMBL" id="CDX37927.1"/>
    </source>
</evidence>
<reference evidence="2 3" key="1">
    <citation type="submission" date="2014-08" db="EMBL/GenBank/DDBJ databases">
        <authorList>
            <person name="Moulin Lionel"/>
        </authorList>
    </citation>
    <scope>NUCLEOTIDE SEQUENCE [LARGE SCALE GENOMIC DNA]</scope>
</reference>
<sequence>MAVRVRAGAEVTAMEAISFSSVGRGVPLPLEGRVRPQAGGGVLRDALDGEIASSTAAGDPTRTCGPTSPQGGG</sequence>
<evidence type="ECO:0000256" key="1">
    <source>
        <dbReference type="SAM" id="MobiDB-lite"/>
    </source>
</evidence>
<organism evidence="2 3">
    <name type="scientific">Mesorhizobium plurifarium</name>
    <dbReference type="NCBI Taxonomy" id="69974"/>
    <lineage>
        <taxon>Bacteria</taxon>
        <taxon>Pseudomonadati</taxon>
        <taxon>Pseudomonadota</taxon>
        <taxon>Alphaproteobacteria</taxon>
        <taxon>Hyphomicrobiales</taxon>
        <taxon>Phyllobacteriaceae</taxon>
        <taxon>Mesorhizobium</taxon>
    </lineage>
</organism>
<proteinExistence type="predicted"/>
<feature type="region of interest" description="Disordered" evidence="1">
    <location>
        <begin position="51"/>
        <end position="73"/>
    </location>
</feature>
<name>A0A090F240_MESPL</name>
<feature type="compositionally biased region" description="Polar residues" evidence="1">
    <location>
        <begin position="64"/>
        <end position="73"/>
    </location>
</feature>
<gene>
    <name evidence="2" type="ORF">MPLDJ20_210088</name>
</gene>
<dbReference type="Proteomes" id="UP000046373">
    <property type="component" value="Unassembled WGS sequence"/>
</dbReference>